<reference evidence="1 2" key="1">
    <citation type="submission" date="2023-05" db="EMBL/GenBank/DDBJ databases">
        <title>B98-5 Cell Line De Novo Hybrid Assembly: An Optical Mapping Approach.</title>
        <authorList>
            <person name="Kananen K."/>
            <person name="Auerbach J.A."/>
            <person name="Kautto E."/>
            <person name="Blachly J.S."/>
        </authorList>
    </citation>
    <scope>NUCLEOTIDE SEQUENCE [LARGE SCALE GENOMIC DNA]</scope>
    <source>
        <strain evidence="1">B95-8</strain>
        <tissue evidence="1">Cell line</tissue>
    </source>
</reference>
<organism evidence="1 2">
    <name type="scientific">Saguinus oedipus</name>
    <name type="common">Cotton-top tamarin</name>
    <name type="synonym">Oedipomidas oedipus</name>
    <dbReference type="NCBI Taxonomy" id="9490"/>
    <lineage>
        <taxon>Eukaryota</taxon>
        <taxon>Metazoa</taxon>
        <taxon>Chordata</taxon>
        <taxon>Craniata</taxon>
        <taxon>Vertebrata</taxon>
        <taxon>Euteleostomi</taxon>
        <taxon>Mammalia</taxon>
        <taxon>Eutheria</taxon>
        <taxon>Euarchontoglires</taxon>
        <taxon>Primates</taxon>
        <taxon>Haplorrhini</taxon>
        <taxon>Platyrrhini</taxon>
        <taxon>Cebidae</taxon>
        <taxon>Callitrichinae</taxon>
        <taxon>Saguinus</taxon>
    </lineage>
</organism>
<dbReference type="EMBL" id="JASSZA010000011">
    <property type="protein sequence ID" value="KAK2098421.1"/>
    <property type="molecule type" value="Genomic_DNA"/>
</dbReference>
<proteinExistence type="predicted"/>
<name>A0ABQ9UNJ9_SAGOE</name>
<comment type="caution">
    <text evidence="1">The sequence shown here is derived from an EMBL/GenBank/DDBJ whole genome shotgun (WGS) entry which is preliminary data.</text>
</comment>
<protein>
    <submittedName>
        <fullName evidence="1">Uncharacterized protein</fullName>
    </submittedName>
</protein>
<accession>A0ABQ9UNJ9</accession>
<keyword evidence="2" id="KW-1185">Reference proteome</keyword>
<evidence type="ECO:0000313" key="2">
    <source>
        <dbReference type="Proteomes" id="UP001266305"/>
    </source>
</evidence>
<gene>
    <name evidence="1" type="ORF">P7K49_023872</name>
</gene>
<evidence type="ECO:0000313" key="1">
    <source>
        <dbReference type="EMBL" id="KAK2098421.1"/>
    </source>
</evidence>
<sequence length="65" mass="7300">MRFDGLQGPLATLEAFCPFGIRSIWMSTNAANKQRTVIQTQSRCWLWVVNLYGGLDSTSVVYLMG</sequence>
<dbReference type="Proteomes" id="UP001266305">
    <property type="component" value="Unassembled WGS sequence"/>
</dbReference>